<proteinExistence type="predicted"/>
<reference evidence="1 2" key="1">
    <citation type="submission" date="2020-03" db="EMBL/GenBank/DDBJ databases">
        <title>WGS of actinomycetes isolated from Thailand.</title>
        <authorList>
            <person name="Thawai C."/>
        </authorList>
    </citation>
    <scope>NUCLEOTIDE SEQUENCE [LARGE SCALE GENOMIC DNA]</scope>
    <source>
        <strain evidence="1 2">PLAI 1-29</strain>
    </source>
</reference>
<evidence type="ECO:0008006" key="3">
    <source>
        <dbReference type="Google" id="ProtNLM"/>
    </source>
</evidence>
<evidence type="ECO:0000313" key="2">
    <source>
        <dbReference type="Proteomes" id="UP000695264"/>
    </source>
</evidence>
<organism evidence="1 2">
    <name type="scientific">Streptomyces zingiberis</name>
    <dbReference type="NCBI Taxonomy" id="2053010"/>
    <lineage>
        <taxon>Bacteria</taxon>
        <taxon>Bacillati</taxon>
        <taxon>Actinomycetota</taxon>
        <taxon>Actinomycetes</taxon>
        <taxon>Kitasatosporales</taxon>
        <taxon>Streptomycetaceae</taxon>
        <taxon>Streptomyces</taxon>
    </lineage>
</organism>
<keyword evidence="2" id="KW-1185">Reference proteome</keyword>
<dbReference type="RefSeq" id="WP_168103359.1">
    <property type="nucleotide sequence ID" value="NZ_JAATEN010000017.1"/>
</dbReference>
<accession>A0ABX1C485</accession>
<gene>
    <name evidence="1" type="ORF">HCK00_19820</name>
</gene>
<protein>
    <recommendedName>
        <fullName evidence="3">AG1 protein</fullName>
    </recommendedName>
</protein>
<name>A0ABX1C485_9ACTN</name>
<evidence type="ECO:0000313" key="1">
    <source>
        <dbReference type="EMBL" id="NJQ02727.1"/>
    </source>
</evidence>
<dbReference type="Proteomes" id="UP000695264">
    <property type="component" value="Unassembled WGS sequence"/>
</dbReference>
<comment type="caution">
    <text evidence="1">The sequence shown here is derived from an EMBL/GenBank/DDBJ whole genome shotgun (WGS) entry which is preliminary data.</text>
</comment>
<sequence length="153" mass="16439">MSFDEEWTRLKAEASTRTRLNNASRGGGGGAEDLVVRQDDLGRVGNDAFKLHGDLRKAADIAGAGAGKDGAGSSMRAAQQLTAHNFATGAALSLTVEIWDSQAKTLLQALAHISNHLDFTRKRHSEDEADIEASLRNRDGTAMPVSKISQYFQ</sequence>
<dbReference type="EMBL" id="JAATEN010000017">
    <property type="protein sequence ID" value="NJQ02727.1"/>
    <property type="molecule type" value="Genomic_DNA"/>
</dbReference>